<evidence type="ECO:0000256" key="1">
    <source>
        <dbReference type="SAM" id="MobiDB-lite"/>
    </source>
</evidence>
<sequence>NIDRMQRRMYLAVRVPDGDNHRILPSEGSTTMQSSKCSPLVGSIAYPITQHGPLPPRLLEASSADHHAGPSTSRLQPGNRSSLATPTEPARAPLPPPRLFAVLLTPPGVNPWDLGSATSNLKEVMGHSLVEWLLPVRRSPCAIHPAYHNDEEEAGKRSPRSGRDEADRLGGAEFPMGPSLRILMRDAGLLPSGGTGSINRVGDEEREYEESRRKHRRQRRRRGSATHGTDEDALGPEGPDVLRRKRRHRRRERSHTRGDDNVRWS</sequence>
<evidence type="ECO:0000313" key="2">
    <source>
        <dbReference type="EMBL" id="KAK5290130.1"/>
    </source>
</evidence>
<keyword evidence="2" id="KW-0012">Acyltransferase</keyword>
<evidence type="ECO:0000313" key="3">
    <source>
        <dbReference type="Proteomes" id="UP001357485"/>
    </source>
</evidence>
<feature type="compositionally biased region" description="Basic residues" evidence="1">
    <location>
        <begin position="243"/>
        <end position="254"/>
    </location>
</feature>
<dbReference type="EMBL" id="JAVRRA010000226">
    <property type="protein sequence ID" value="KAK5290130.1"/>
    <property type="molecule type" value="Genomic_DNA"/>
</dbReference>
<keyword evidence="2" id="KW-0808">Transferase</keyword>
<comment type="caution">
    <text evidence="2">The sequence shown here is derived from an EMBL/GenBank/DDBJ whole genome shotgun (WGS) entry which is preliminary data.</text>
</comment>
<keyword evidence="3" id="KW-1185">Reference proteome</keyword>
<feature type="region of interest" description="Disordered" evidence="1">
    <location>
        <begin position="146"/>
        <end position="265"/>
    </location>
</feature>
<dbReference type="Proteomes" id="UP001357485">
    <property type="component" value="Unassembled WGS sequence"/>
</dbReference>
<name>A0ABR0M7L6_9PEZI</name>
<dbReference type="GO" id="GO:0019706">
    <property type="term" value="F:protein-cysteine S-palmitoyltransferase activity"/>
    <property type="evidence" value="ECO:0007669"/>
    <property type="project" value="UniProtKB-EC"/>
</dbReference>
<protein>
    <submittedName>
        <fullName evidence="2">Palmitoyltransferase pfa5</fullName>
        <ecNumber evidence="2">2.3.1.225</ecNumber>
    </submittedName>
</protein>
<feature type="compositionally biased region" description="Basic and acidic residues" evidence="1">
    <location>
        <begin position="255"/>
        <end position="265"/>
    </location>
</feature>
<feature type="compositionally biased region" description="Basic residues" evidence="1">
    <location>
        <begin position="213"/>
        <end position="224"/>
    </location>
</feature>
<feature type="compositionally biased region" description="Basic and acidic residues" evidence="1">
    <location>
        <begin position="161"/>
        <end position="170"/>
    </location>
</feature>
<organism evidence="2 3">
    <name type="scientific">Cryomyces antarcticus</name>
    <dbReference type="NCBI Taxonomy" id="329879"/>
    <lineage>
        <taxon>Eukaryota</taxon>
        <taxon>Fungi</taxon>
        <taxon>Dikarya</taxon>
        <taxon>Ascomycota</taxon>
        <taxon>Pezizomycotina</taxon>
        <taxon>Dothideomycetes</taxon>
        <taxon>Dothideomycetes incertae sedis</taxon>
        <taxon>Cryomyces</taxon>
    </lineage>
</organism>
<reference evidence="2 3" key="1">
    <citation type="submission" date="2023-08" db="EMBL/GenBank/DDBJ databases">
        <title>Black Yeasts Isolated from many extreme environments.</title>
        <authorList>
            <person name="Coleine C."/>
            <person name="Stajich J.E."/>
            <person name="Selbmann L."/>
        </authorList>
    </citation>
    <scope>NUCLEOTIDE SEQUENCE [LARGE SCALE GENOMIC DNA]</scope>
    <source>
        <strain evidence="2 3">CCFEE 536</strain>
    </source>
</reference>
<accession>A0ABR0M7L6</accession>
<feature type="compositionally biased region" description="Polar residues" evidence="1">
    <location>
        <begin position="70"/>
        <end position="82"/>
    </location>
</feature>
<dbReference type="EC" id="2.3.1.225" evidence="2"/>
<feature type="region of interest" description="Disordered" evidence="1">
    <location>
        <begin position="52"/>
        <end position="96"/>
    </location>
</feature>
<gene>
    <name evidence="2" type="primary">pfa5</name>
    <name evidence="2" type="ORF">LTR16_002687</name>
</gene>
<feature type="non-terminal residue" evidence="2">
    <location>
        <position position="1"/>
    </location>
</feature>
<proteinExistence type="predicted"/>